<organism evidence="1 2">
    <name type="scientific">Lithospermum erythrorhizon</name>
    <name type="common">Purple gromwell</name>
    <name type="synonym">Lithospermum officinale var. erythrorhizon</name>
    <dbReference type="NCBI Taxonomy" id="34254"/>
    <lineage>
        <taxon>Eukaryota</taxon>
        <taxon>Viridiplantae</taxon>
        <taxon>Streptophyta</taxon>
        <taxon>Embryophyta</taxon>
        <taxon>Tracheophyta</taxon>
        <taxon>Spermatophyta</taxon>
        <taxon>Magnoliopsida</taxon>
        <taxon>eudicotyledons</taxon>
        <taxon>Gunneridae</taxon>
        <taxon>Pentapetalae</taxon>
        <taxon>asterids</taxon>
        <taxon>lamiids</taxon>
        <taxon>Boraginales</taxon>
        <taxon>Boraginaceae</taxon>
        <taxon>Boraginoideae</taxon>
        <taxon>Lithospermeae</taxon>
        <taxon>Lithospermum</taxon>
    </lineage>
</organism>
<dbReference type="Proteomes" id="UP001454036">
    <property type="component" value="Unassembled WGS sequence"/>
</dbReference>
<dbReference type="EMBL" id="BAABME010006984">
    <property type="protein sequence ID" value="GAA0169809.1"/>
    <property type="molecule type" value="Genomic_DNA"/>
</dbReference>
<sequence>MGYSESPHAAAPSWEFPHVPPWCMYLDMWVLPFLWTCFPLPSGLSSAWWRLGGTRLPTLGSLYLTGESTISRNTFPAEVFRGVRGLPPAAARLPQYHGEESRLLCLLPQLHGDSTALQLAHCFFSAWEYGVGLLKIRLDGRYLHGFLPSHLKDLLPKLLYYAADDYPGHLVDYPTSGTVPPVRRLTGSGALTGASFCG</sequence>
<evidence type="ECO:0000313" key="1">
    <source>
        <dbReference type="EMBL" id="GAA0169809.1"/>
    </source>
</evidence>
<accession>A0AAV3R1R1</accession>
<gene>
    <name evidence="1" type="ORF">LIER_24208</name>
</gene>
<name>A0AAV3R1R1_LITER</name>
<reference evidence="1 2" key="1">
    <citation type="submission" date="2024-01" db="EMBL/GenBank/DDBJ databases">
        <title>The complete chloroplast genome sequence of Lithospermum erythrorhizon: insights into the phylogenetic relationship among Boraginaceae species and the maternal lineages of purple gromwells.</title>
        <authorList>
            <person name="Okada T."/>
            <person name="Watanabe K."/>
        </authorList>
    </citation>
    <scope>NUCLEOTIDE SEQUENCE [LARGE SCALE GENOMIC DNA]</scope>
</reference>
<evidence type="ECO:0000313" key="2">
    <source>
        <dbReference type="Proteomes" id="UP001454036"/>
    </source>
</evidence>
<proteinExistence type="predicted"/>
<comment type="caution">
    <text evidence="1">The sequence shown here is derived from an EMBL/GenBank/DDBJ whole genome shotgun (WGS) entry which is preliminary data.</text>
</comment>
<keyword evidence="2" id="KW-1185">Reference proteome</keyword>
<dbReference type="AlphaFoldDB" id="A0AAV3R1R1"/>
<protein>
    <submittedName>
        <fullName evidence="1">Uncharacterized protein</fullName>
    </submittedName>
</protein>